<evidence type="ECO:0000313" key="2">
    <source>
        <dbReference type="EMBL" id="OGI68505.1"/>
    </source>
</evidence>
<keyword evidence="1" id="KW-1133">Transmembrane helix</keyword>
<protein>
    <recommendedName>
        <fullName evidence="4">EamA domain-containing protein</fullName>
    </recommendedName>
</protein>
<reference evidence="2 3" key="1">
    <citation type="journal article" date="2016" name="Nat. Commun.">
        <title>Thousands of microbial genomes shed light on interconnected biogeochemical processes in an aquifer system.</title>
        <authorList>
            <person name="Anantharaman K."/>
            <person name="Brown C.T."/>
            <person name="Hug L.A."/>
            <person name="Sharon I."/>
            <person name="Castelle C.J."/>
            <person name="Probst A.J."/>
            <person name="Thomas B.C."/>
            <person name="Singh A."/>
            <person name="Wilkins M.J."/>
            <person name="Karaoz U."/>
            <person name="Brodie E.L."/>
            <person name="Williams K.H."/>
            <person name="Hubbard S.S."/>
            <person name="Banfield J.F."/>
        </authorList>
    </citation>
    <scope>NUCLEOTIDE SEQUENCE [LARGE SCALE GENOMIC DNA]</scope>
</reference>
<evidence type="ECO:0008006" key="4">
    <source>
        <dbReference type="Google" id="ProtNLM"/>
    </source>
</evidence>
<keyword evidence="1" id="KW-0472">Membrane</keyword>
<keyword evidence="1" id="KW-0812">Transmembrane</keyword>
<feature type="transmembrane region" description="Helical" evidence="1">
    <location>
        <begin position="64"/>
        <end position="85"/>
    </location>
</feature>
<feature type="transmembrane region" description="Helical" evidence="1">
    <location>
        <begin position="6"/>
        <end position="26"/>
    </location>
</feature>
<evidence type="ECO:0000313" key="3">
    <source>
        <dbReference type="Proteomes" id="UP000178235"/>
    </source>
</evidence>
<comment type="caution">
    <text evidence="2">The sequence shown here is derived from an EMBL/GenBank/DDBJ whole genome shotgun (WGS) entry which is preliminary data.</text>
</comment>
<organism evidence="2 3">
    <name type="scientific">Candidatus Nomurabacteria bacterium RIFCSPHIGHO2_01_FULL_42_15</name>
    <dbReference type="NCBI Taxonomy" id="1801742"/>
    <lineage>
        <taxon>Bacteria</taxon>
        <taxon>Candidatus Nomuraibacteriota</taxon>
    </lineage>
</organism>
<accession>A0A1F6VG02</accession>
<evidence type="ECO:0000256" key="1">
    <source>
        <dbReference type="SAM" id="Phobius"/>
    </source>
</evidence>
<dbReference type="SUPFAM" id="SSF103481">
    <property type="entry name" value="Multidrug resistance efflux transporter EmrE"/>
    <property type="match status" value="1"/>
</dbReference>
<name>A0A1F6VG02_9BACT</name>
<feature type="transmembrane region" description="Helical" evidence="1">
    <location>
        <begin position="38"/>
        <end position="58"/>
    </location>
</feature>
<dbReference type="EMBL" id="MFTS01000003">
    <property type="protein sequence ID" value="OGI68505.1"/>
    <property type="molecule type" value="Genomic_DNA"/>
</dbReference>
<dbReference type="Proteomes" id="UP000178235">
    <property type="component" value="Unassembled WGS sequence"/>
</dbReference>
<dbReference type="AlphaFoldDB" id="A0A1F6VG02"/>
<feature type="transmembrane region" description="Helical" evidence="1">
    <location>
        <begin position="92"/>
        <end position="110"/>
    </location>
</feature>
<gene>
    <name evidence="2" type="ORF">A2738_01315</name>
</gene>
<sequence>MKFLLSINYIVWLVVSAIFFAVGEFLSKKFALGPKVIYVLLILGAYCLGTLAWLPAILQKNSLTIVGTMWSVMTLVTTVLIGILIFREKLSAVGVIGVITAVIAVILLSIA</sequence>
<dbReference type="Gene3D" id="1.10.3730.20">
    <property type="match status" value="1"/>
</dbReference>
<dbReference type="InterPro" id="IPR037185">
    <property type="entry name" value="EmrE-like"/>
</dbReference>
<proteinExistence type="predicted"/>